<evidence type="ECO:0000256" key="7">
    <source>
        <dbReference type="SAM" id="SignalP"/>
    </source>
</evidence>
<name>A0A7W8A9E6_9ACTN</name>
<evidence type="ECO:0000313" key="10">
    <source>
        <dbReference type="EMBL" id="MBB5082081.1"/>
    </source>
</evidence>
<dbReference type="Gene3D" id="3.40.50.200">
    <property type="entry name" value="Peptidase S8/S53 domain"/>
    <property type="match status" value="1"/>
</dbReference>
<evidence type="ECO:0000256" key="3">
    <source>
        <dbReference type="ARBA" id="ARBA00022801"/>
    </source>
</evidence>
<keyword evidence="3 5" id="KW-0378">Hydrolase</keyword>
<dbReference type="EMBL" id="JACHIN010000012">
    <property type="protein sequence ID" value="MBB5082081.1"/>
    <property type="molecule type" value="Genomic_DNA"/>
</dbReference>
<dbReference type="PANTHER" id="PTHR43806:SF11">
    <property type="entry name" value="CEREVISIN-RELATED"/>
    <property type="match status" value="1"/>
</dbReference>
<keyword evidence="7" id="KW-0732">Signal</keyword>
<evidence type="ECO:0000256" key="1">
    <source>
        <dbReference type="ARBA" id="ARBA00011073"/>
    </source>
</evidence>
<dbReference type="InterPro" id="IPR034193">
    <property type="entry name" value="PCSK9_ProteinaseK-like"/>
</dbReference>
<dbReference type="InterPro" id="IPR023827">
    <property type="entry name" value="Peptidase_S8_Asp-AS"/>
</dbReference>
<feature type="signal peptide" evidence="7">
    <location>
        <begin position="1"/>
        <end position="25"/>
    </location>
</feature>
<dbReference type="InterPro" id="IPR010259">
    <property type="entry name" value="S8pro/Inhibitor_I9"/>
</dbReference>
<dbReference type="PROSITE" id="PS51892">
    <property type="entry name" value="SUBTILASE"/>
    <property type="match status" value="1"/>
</dbReference>
<comment type="similarity">
    <text evidence="1 5 6">Belongs to the peptidase S8 family.</text>
</comment>
<keyword evidence="11" id="KW-1185">Reference proteome</keyword>
<feature type="chain" id="PRO_5031469002" evidence="7">
    <location>
        <begin position="26"/>
        <end position="393"/>
    </location>
</feature>
<dbReference type="PANTHER" id="PTHR43806">
    <property type="entry name" value="PEPTIDASE S8"/>
    <property type="match status" value="1"/>
</dbReference>
<dbReference type="PROSITE" id="PS00137">
    <property type="entry name" value="SUBTILASE_HIS"/>
    <property type="match status" value="1"/>
</dbReference>
<protein>
    <submittedName>
        <fullName evidence="10">Subtilisin family serine protease</fullName>
    </submittedName>
</protein>
<dbReference type="AlphaFoldDB" id="A0A7W8A9E6"/>
<evidence type="ECO:0000256" key="5">
    <source>
        <dbReference type="PROSITE-ProRule" id="PRU01240"/>
    </source>
</evidence>
<accession>A0A7W8A9E6</accession>
<dbReference type="InterPro" id="IPR022398">
    <property type="entry name" value="Peptidase_S8_His-AS"/>
</dbReference>
<feature type="active site" description="Charge relay system" evidence="5">
    <location>
        <position position="334"/>
    </location>
</feature>
<dbReference type="InterPro" id="IPR050131">
    <property type="entry name" value="Peptidase_S8_subtilisin-like"/>
</dbReference>
<dbReference type="FunFam" id="3.40.50.200:FF:000014">
    <property type="entry name" value="Proteinase K"/>
    <property type="match status" value="1"/>
</dbReference>
<keyword evidence="2 5" id="KW-0645">Protease</keyword>
<evidence type="ECO:0000313" key="11">
    <source>
        <dbReference type="Proteomes" id="UP000568380"/>
    </source>
</evidence>
<dbReference type="InterPro" id="IPR015500">
    <property type="entry name" value="Peptidase_S8_subtilisin-rel"/>
</dbReference>
<dbReference type="InterPro" id="IPR023828">
    <property type="entry name" value="Peptidase_S8_Ser-AS"/>
</dbReference>
<dbReference type="Gene3D" id="3.30.70.80">
    <property type="entry name" value="Peptidase S8 propeptide/proteinase inhibitor I9"/>
    <property type="match status" value="1"/>
</dbReference>
<proteinExistence type="inferred from homology"/>
<dbReference type="InterPro" id="IPR037045">
    <property type="entry name" value="S8pro/Inhibitor_I9_sf"/>
</dbReference>
<evidence type="ECO:0000256" key="2">
    <source>
        <dbReference type="ARBA" id="ARBA00022670"/>
    </source>
</evidence>
<feature type="active site" description="Charge relay system" evidence="5">
    <location>
        <position position="182"/>
    </location>
</feature>
<reference evidence="10 11" key="1">
    <citation type="submission" date="2020-08" db="EMBL/GenBank/DDBJ databases">
        <title>Genomic Encyclopedia of Type Strains, Phase IV (KMG-IV): sequencing the most valuable type-strain genomes for metagenomic binning, comparative biology and taxonomic classification.</title>
        <authorList>
            <person name="Goeker M."/>
        </authorList>
    </citation>
    <scope>NUCLEOTIDE SEQUENCE [LARGE SCALE GENOMIC DNA]</scope>
    <source>
        <strain evidence="10 11">DSM 45385</strain>
    </source>
</reference>
<dbReference type="RefSeq" id="WP_184969976.1">
    <property type="nucleotide sequence ID" value="NZ_JACHIN010000012.1"/>
</dbReference>
<evidence type="ECO:0000259" key="8">
    <source>
        <dbReference type="Pfam" id="PF00082"/>
    </source>
</evidence>
<feature type="domain" description="Peptidase S8/S53" evidence="8">
    <location>
        <begin position="142"/>
        <end position="374"/>
    </location>
</feature>
<feature type="domain" description="Inhibitor I9" evidence="9">
    <location>
        <begin position="67"/>
        <end position="110"/>
    </location>
</feature>
<dbReference type="Proteomes" id="UP000568380">
    <property type="component" value="Unassembled WGS sequence"/>
</dbReference>
<dbReference type="GO" id="GO:0004252">
    <property type="term" value="F:serine-type endopeptidase activity"/>
    <property type="evidence" value="ECO:0007669"/>
    <property type="project" value="UniProtKB-UniRule"/>
</dbReference>
<dbReference type="Pfam" id="PF05922">
    <property type="entry name" value="Inhibitor_I9"/>
    <property type="match status" value="1"/>
</dbReference>
<dbReference type="SUPFAM" id="SSF52743">
    <property type="entry name" value="Subtilisin-like"/>
    <property type="match status" value="1"/>
</dbReference>
<dbReference type="PRINTS" id="PR00723">
    <property type="entry name" value="SUBTILISIN"/>
</dbReference>
<dbReference type="CDD" id="cd04077">
    <property type="entry name" value="Peptidases_S8_PCSK9_ProteinaseK_like"/>
    <property type="match status" value="1"/>
</dbReference>
<evidence type="ECO:0000256" key="4">
    <source>
        <dbReference type="ARBA" id="ARBA00022825"/>
    </source>
</evidence>
<dbReference type="GO" id="GO:0005615">
    <property type="term" value="C:extracellular space"/>
    <property type="evidence" value="ECO:0007669"/>
    <property type="project" value="TreeGrafter"/>
</dbReference>
<dbReference type="PROSITE" id="PS00138">
    <property type="entry name" value="SUBTILASE_SER"/>
    <property type="match status" value="1"/>
</dbReference>
<evidence type="ECO:0000256" key="6">
    <source>
        <dbReference type="RuleBase" id="RU003355"/>
    </source>
</evidence>
<dbReference type="Pfam" id="PF00082">
    <property type="entry name" value="Peptidase_S8"/>
    <property type="match status" value="1"/>
</dbReference>
<dbReference type="PROSITE" id="PS00136">
    <property type="entry name" value="SUBTILASE_ASP"/>
    <property type="match status" value="1"/>
</dbReference>
<keyword evidence="4 5" id="KW-0720">Serine protease</keyword>
<dbReference type="SUPFAM" id="SSF54897">
    <property type="entry name" value="Protease propeptides/inhibitors"/>
    <property type="match status" value="1"/>
</dbReference>
<sequence length="393" mass="40351">MIWARFSAACLALCLGLLAAPPVRGAVDPAAPPVRGAADRDVFIVALRLPPDGDEAGVESQAAALAKQYGGEVHHIYASALRGFSVSMSAQQAAELAADRRVATIEHNQVFTSQAAPWGLDRVNQRALPLDGIGVRGGSAAGVTAYVIDSGLRLTHAEFGGRARYGYDAVDSDLVAQDCYGHGTHVAGILGGATYGVAKDVSLVGVRVLDCAGYGTTAEIVAGIDWVTANAQRPAVVNISLQSGRSSAIDRAVRSSIATGIPYVVSAGNQNADACEASPSGAREAITVGATTRADERATFSNGGRCVDLSAPGVAVESAWFTDDTSARSASGTSMAAPHVSGAVALLLATSPRATPADIASVLLETSTRNVVSGLRRDTPNRLLYVGDTEPKR</sequence>
<evidence type="ECO:0000259" key="9">
    <source>
        <dbReference type="Pfam" id="PF05922"/>
    </source>
</evidence>
<gene>
    <name evidence="10" type="ORF">HNR40_007576</name>
</gene>
<comment type="caution">
    <text evidence="10">The sequence shown here is derived from an EMBL/GenBank/DDBJ whole genome shotgun (WGS) entry which is preliminary data.</text>
</comment>
<dbReference type="InterPro" id="IPR000209">
    <property type="entry name" value="Peptidase_S8/S53_dom"/>
</dbReference>
<dbReference type="GO" id="GO:0006508">
    <property type="term" value="P:proteolysis"/>
    <property type="evidence" value="ECO:0007669"/>
    <property type="project" value="UniProtKB-KW"/>
</dbReference>
<organism evidence="10 11">
    <name type="scientific">Nonomuraea endophytica</name>
    <dbReference type="NCBI Taxonomy" id="714136"/>
    <lineage>
        <taxon>Bacteria</taxon>
        <taxon>Bacillati</taxon>
        <taxon>Actinomycetota</taxon>
        <taxon>Actinomycetes</taxon>
        <taxon>Streptosporangiales</taxon>
        <taxon>Streptosporangiaceae</taxon>
        <taxon>Nonomuraea</taxon>
    </lineage>
</organism>
<feature type="active site" description="Charge relay system" evidence="5">
    <location>
        <position position="149"/>
    </location>
</feature>
<dbReference type="InterPro" id="IPR036852">
    <property type="entry name" value="Peptidase_S8/S53_dom_sf"/>
</dbReference>